<dbReference type="Pfam" id="PF13087">
    <property type="entry name" value="AAA_12"/>
    <property type="match status" value="1"/>
</dbReference>
<organism evidence="7 8">
    <name type="scientific">Cannabis sativa</name>
    <name type="common">Hemp</name>
    <name type="synonym">Marijuana</name>
    <dbReference type="NCBI Taxonomy" id="3483"/>
    <lineage>
        <taxon>Eukaryota</taxon>
        <taxon>Viridiplantae</taxon>
        <taxon>Streptophyta</taxon>
        <taxon>Embryophyta</taxon>
        <taxon>Tracheophyta</taxon>
        <taxon>Spermatophyta</taxon>
        <taxon>Magnoliopsida</taxon>
        <taxon>eudicotyledons</taxon>
        <taxon>Gunneridae</taxon>
        <taxon>Pentapetalae</taxon>
        <taxon>rosids</taxon>
        <taxon>fabids</taxon>
        <taxon>Rosales</taxon>
        <taxon>Cannabaceae</taxon>
        <taxon>Cannabis</taxon>
    </lineage>
</organism>
<dbReference type="GO" id="GO:0005524">
    <property type="term" value="F:ATP binding"/>
    <property type="evidence" value="ECO:0007669"/>
    <property type="project" value="UniProtKB-KW"/>
</dbReference>
<evidence type="ECO:0000313" key="7">
    <source>
        <dbReference type="EnsemblPlants" id="cds.evm.model.04.21"/>
    </source>
</evidence>
<evidence type="ECO:0000313" key="8">
    <source>
        <dbReference type="Proteomes" id="UP000596661"/>
    </source>
</evidence>
<feature type="domain" description="DNA2/NAM7 helicase-like C-terminal" evidence="6">
    <location>
        <begin position="529"/>
        <end position="725"/>
    </location>
</feature>
<keyword evidence="2" id="KW-0378">Hydrolase</keyword>
<dbReference type="GO" id="GO:0004386">
    <property type="term" value="F:helicase activity"/>
    <property type="evidence" value="ECO:0007669"/>
    <property type="project" value="UniProtKB-KW"/>
</dbReference>
<dbReference type="CDD" id="cd18808">
    <property type="entry name" value="SF1_C_Upf1"/>
    <property type="match status" value="1"/>
</dbReference>
<evidence type="ECO:0000256" key="3">
    <source>
        <dbReference type="ARBA" id="ARBA00022806"/>
    </source>
</evidence>
<dbReference type="InterPro" id="IPR047187">
    <property type="entry name" value="SF1_C_Upf1"/>
</dbReference>
<dbReference type="AlphaFoldDB" id="A0A803PFM2"/>
<evidence type="ECO:0000256" key="1">
    <source>
        <dbReference type="ARBA" id="ARBA00022741"/>
    </source>
</evidence>
<dbReference type="PANTHER" id="PTHR10887">
    <property type="entry name" value="DNA2/NAM7 HELICASE FAMILY"/>
    <property type="match status" value="1"/>
</dbReference>
<keyword evidence="4" id="KW-0067">ATP-binding</keyword>
<reference evidence="7" key="1">
    <citation type="submission" date="2018-11" db="EMBL/GenBank/DDBJ databases">
        <authorList>
            <person name="Grassa J C."/>
        </authorList>
    </citation>
    <scope>NUCLEOTIDE SEQUENCE [LARGE SCALE GENOMIC DNA]</scope>
</reference>
<accession>A0A803PFM2</accession>
<dbReference type="EMBL" id="UZAU01000358">
    <property type="status" value="NOT_ANNOTATED_CDS"/>
    <property type="molecule type" value="Genomic_DNA"/>
</dbReference>
<feature type="domain" description="DNA2/NAM7 helicase helicase" evidence="5">
    <location>
        <begin position="252"/>
        <end position="431"/>
    </location>
</feature>
<dbReference type="Gramene" id="evm.model.04.21">
    <property type="protein sequence ID" value="cds.evm.model.04.21"/>
    <property type="gene ID" value="evm.TU.04.21"/>
</dbReference>
<dbReference type="InterPro" id="IPR045055">
    <property type="entry name" value="DNA2/NAM7-like"/>
</dbReference>
<dbReference type="OMA" id="DQAWKIS"/>
<dbReference type="GO" id="GO:0016787">
    <property type="term" value="F:hydrolase activity"/>
    <property type="evidence" value="ECO:0007669"/>
    <property type="project" value="UniProtKB-KW"/>
</dbReference>
<keyword evidence="1" id="KW-0547">Nucleotide-binding</keyword>
<dbReference type="FunFam" id="3.40.50.300:FF:000326">
    <property type="entry name" value="P-loop containing nucleoside triphosphate hydrolase"/>
    <property type="match status" value="1"/>
</dbReference>
<dbReference type="InterPro" id="IPR041677">
    <property type="entry name" value="DNA2/NAM7_AAA_11"/>
</dbReference>
<dbReference type="InterPro" id="IPR003425">
    <property type="entry name" value="CCB3/YggT"/>
</dbReference>
<dbReference type="GO" id="GO:0005694">
    <property type="term" value="C:chromosome"/>
    <property type="evidence" value="ECO:0007669"/>
    <property type="project" value="UniProtKB-ARBA"/>
</dbReference>
<dbReference type="InterPro" id="IPR027417">
    <property type="entry name" value="P-loop_NTPase"/>
</dbReference>
<dbReference type="SUPFAM" id="SSF52540">
    <property type="entry name" value="P-loop containing nucleoside triphosphate hydrolases"/>
    <property type="match status" value="1"/>
</dbReference>
<keyword evidence="3" id="KW-0347">Helicase</keyword>
<reference evidence="7" key="2">
    <citation type="submission" date="2021-03" db="UniProtKB">
        <authorList>
            <consortium name="EnsemblPlants"/>
        </authorList>
    </citation>
    <scope>IDENTIFICATION</scope>
</reference>
<dbReference type="CDD" id="cd18042">
    <property type="entry name" value="DEXXQc_SETX"/>
    <property type="match status" value="1"/>
</dbReference>
<keyword evidence="8" id="KW-1185">Reference proteome</keyword>
<sequence length="876" mass="97948">MAVGVDKPQEEASIARFHKVVLSWDYFRLIKESNKRKGKLKDGSILGLKKVKDRYDDVDDYISTFEPLIFEEVKAQICQNKDDDEVTEWESRVVVDCNEVDGFHLAVVNYANEEFISQNDLLLLSKVKFQEGAKLPTAYVFALVESCQNNRIILRMYLAGEFTPGKKDVIEISSRLSSVRSLITSNNEADRLFYSMKICSLSTIIREYVALQSIGSLPFKDLIITATEKKIDLEDHAWKISRPLEEYIKDTLNNSQWDAIQAGLSRKPFVLIQGPPGTGKTQTILGILSAILHATPARLHSRRGLLNVKRGPKLSVHETYNHWGRAAPWLGGNNPRDEIVPVDGDDGFFPTSGNELKPEQVNSSRKYRVRVLVCAPSNSALDEIVLRVLNNGVRDENDRAYNPKIVRIGLKAHHSVRAVSMDYLLKQKNESMEVDKERVGAAGRDRDSVRAAILEEAVIVFSTLSFSGSALFSKWNRGFDVVIIDEAAQAVEPAILVPLANGCKQVFLVGDPVQLPATVISPIAGNYGYGMSMFERFQKAGYPVTMLKTQYRMHPEIRSFPSGEFYAESLEDGPNVKDQTKRLWHDYRCFGPFCFFDLHEGKESKPAGSGSWINNDEVEFVFLLFQKLISAHPELKSSQQFAIISPYSAQVNLLKERFKNTFGVESEKVVDITTVDGCQGREKDVAIFSCVRASEKNGIGFVADFRRMNVGITRAKSSVLVVGSASTLKRGDEHWNNLVQSAEKRDCMFKLSVPILNLNSQTHLRLVSAAGPLFFAALRDRPSGYLNTPLTVVAAGLSKWLDIYSGVLMVRVLLSWFPNIPWDRQPLSAIRDLCDPYLNLFRNIIPPVFDTLDVSPLLAFAVLGTLGSILSSSTGI</sequence>
<dbReference type="EnsemblPlants" id="evm.model.04.21">
    <property type="protein sequence ID" value="cds.evm.model.04.21"/>
    <property type="gene ID" value="evm.TU.04.21"/>
</dbReference>
<evidence type="ECO:0000256" key="4">
    <source>
        <dbReference type="ARBA" id="ARBA00022840"/>
    </source>
</evidence>
<name>A0A803PFM2_CANSA</name>
<dbReference type="Gene3D" id="3.40.50.300">
    <property type="entry name" value="P-loop containing nucleotide triphosphate hydrolases"/>
    <property type="match status" value="2"/>
</dbReference>
<dbReference type="GO" id="GO:0016020">
    <property type="term" value="C:membrane"/>
    <property type="evidence" value="ECO:0007669"/>
    <property type="project" value="InterPro"/>
</dbReference>
<feature type="domain" description="DNA2/NAM7 helicase helicase" evidence="5">
    <location>
        <begin position="444"/>
        <end position="521"/>
    </location>
</feature>
<evidence type="ECO:0000259" key="5">
    <source>
        <dbReference type="Pfam" id="PF13086"/>
    </source>
</evidence>
<evidence type="ECO:0000259" key="6">
    <source>
        <dbReference type="Pfam" id="PF13087"/>
    </source>
</evidence>
<dbReference type="PANTHER" id="PTHR10887:SF538">
    <property type="entry name" value="HELICASE MAGATAMA 3-RELATED"/>
    <property type="match status" value="1"/>
</dbReference>
<dbReference type="InterPro" id="IPR041679">
    <property type="entry name" value="DNA2/NAM7-like_C"/>
</dbReference>
<dbReference type="Proteomes" id="UP000596661">
    <property type="component" value="Chromosome 4"/>
</dbReference>
<evidence type="ECO:0008006" key="9">
    <source>
        <dbReference type="Google" id="ProtNLM"/>
    </source>
</evidence>
<dbReference type="Pfam" id="PF13086">
    <property type="entry name" value="AAA_11"/>
    <property type="match status" value="2"/>
</dbReference>
<dbReference type="Pfam" id="PF02325">
    <property type="entry name" value="CCB3_YggT"/>
    <property type="match status" value="1"/>
</dbReference>
<evidence type="ECO:0000256" key="2">
    <source>
        <dbReference type="ARBA" id="ARBA00022801"/>
    </source>
</evidence>
<proteinExistence type="predicted"/>
<protein>
    <recommendedName>
        <fullName evidence="9">Helicase MAGATAMA 3</fullName>
    </recommendedName>
</protein>